<protein>
    <submittedName>
        <fullName evidence="1">Uncharacterized protein</fullName>
    </submittedName>
</protein>
<gene>
    <name evidence="1" type="ORF">S01H4_21291</name>
</gene>
<sequence>MNLDMSEALVGKIKIVGEYFKGFTNFLELEDFRSFLLLTLTSQVPMNIMAQLGL</sequence>
<evidence type="ECO:0000313" key="1">
    <source>
        <dbReference type="EMBL" id="GAG78944.1"/>
    </source>
</evidence>
<organism evidence="1">
    <name type="scientific">marine sediment metagenome</name>
    <dbReference type="NCBI Taxonomy" id="412755"/>
    <lineage>
        <taxon>unclassified sequences</taxon>
        <taxon>metagenomes</taxon>
        <taxon>ecological metagenomes</taxon>
    </lineage>
</organism>
<proteinExistence type="predicted"/>
<reference evidence="1" key="1">
    <citation type="journal article" date="2014" name="Front. Microbiol.">
        <title>High frequency of phylogenetically diverse reductive dehalogenase-homologous genes in deep subseafloor sedimentary metagenomes.</title>
        <authorList>
            <person name="Kawai M."/>
            <person name="Futagami T."/>
            <person name="Toyoda A."/>
            <person name="Takaki Y."/>
            <person name="Nishi S."/>
            <person name="Hori S."/>
            <person name="Arai W."/>
            <person name="Tsubouchi T."/>
            <person name="Morono Y."/>
            <person name="Uchiyama I."/>
            <person name="Ito T."/>
            <person name="Fujiyama A."/>
            <person name="Inagaki F."/>
            <person name="Takami H."/>
        </authorList>
    </citation>
    <scope>NUCLEOTIDE SEQUENCE</scope>
    <source>
        <strain evidence="1">Expedition CK06-06</strain>
    </source>
</reference>
<name>X1AB01_9ZZZZ</name>
<dbReference type="EMBL" id="BART01009630">
    <property type="protein sequence ID" value="GAG78944.1"/>
    <property type="molecule type" value="Genomic_DNA"/>
</dbReference>
<comment type="caution">
    <text evidence="1">The sequence shown here is derived from an EMBL/GenBank/DDBJ whole genome shotgun (WGS) entry which is preliminary data.</text>
</comment>
<accession>X1AB01</accession>
<dbReference type="AlphaFoldDB" id="X1AB01"/>
<feature type="non-terminal residue" evidence="1">
    <location>
        <position position="54"/>
    </location>
</feature>